<dbReference type="GO" id="GO:0016301">
    <property type="term" value="F:kinase activity"/>
    <property type="evidence" value="ECO:0007669"/>
    <property type="project" value="UniProtKB-KW"/>
</dbReference>
<evidence type="ECO:0000313" key="2">
    <source>
        <dbReference type="EMBL" id="SIS30283.1"/>
    </source>
</evidence>
<keyword evidence="2" id="KW-0808">Transferase</keyword>
<sequence>MIGDVIELQEKHLHTAENIYKIIEQKLTLHGGHKWAVGICGESGSGKSVTAFALQKVMEHNGVRSRVLQMDDYFTLPPKNNHKNRQKSLDNVGTHEVQLHRIQENLRQFKAGKISIEKPLVDYHANSISKETIKTDDIEILIIEGTYILDIDDFDFSIFIDRNYKDTHENRMKRNRDEQSDFIEKVLDIEHQIISRLKDKANLILDKNYQITMP</sequence>
<dbReference type="AlphaFoldDB" id="A0A1N7HZM0"/>
<proteinExistence type="predicted"/>
<dbReference type="Proteomes" id="UP000186373">
    <property type="component" value="Unassembled WGS sequence"/>
</dbReference>
<accession>A0A1N7HZM0</accession>
<evidence type="ECO:0000259" key="1">
    <source>
        <dbReference type="Pfam" id="PF00485"/>
    </source>
</evidence>
<name>A0A1N7HZM0_9FLAO</name>
<keyword evidence="3" id="KW-1185">Reference proteome</keyword>
<dbReference type="InterPro" id="IPR006083">
    <property type="entry name" value="PRK/URK"/>
</dbReference>
<gene>
    <name evidence="2" type="ORF">SAMN05421639_101812</name>
</gene>
<dbReference type="RefSeq" id="WP_076504887.1">
    <property type="nucleotide sequence ID" value="NZ_FTNY01000001.1"/>
</dbReference>
<dbReference type="SUPFAM" id="SSF52540">
    <property type="entry name" value="P-loop containing nucleoside triphosphate hydrolases"/>
    <property type="match status" value="1"/>
</dbReference>
<dbReference type="OrthoDB" id="1249303at2"/>
<evidence type="ECO:0000313" key="3">
    <source>
        <dbReference type="Proteomes" id="UP000186373"/>
    </source>
</evidence>
<keyword evidence="2" id="KW-0418">Kinase</keyword>
<dbReference type="GO" id="GO:0005524">
    <property type="term" value="F:ATP binding"/>
    <property type="evidence" value="ECO:0007669"/>
    <property type="project" value="InterPro"/>
</dbReference>
<feature type="domain" description="Phosphoribulokinase/uridine kinase" evidence="1">
    <location>
        <begin position="37"/>
        <end position="188"/>
    </location>
</feature>
<dbReference type="EMBL" id="FTNY01000001">
    <property type="protein sequence ID" value="SIS30283.1"/>
    <property type="molecule type" value="Genomic_DNA"/>
</dbReference>
<reference evidence="3" key="1">
    <citation type="submission" date="2017-01" db="EMBL/GenBank/DDBJ databases">
        <authorList>
            <person name="Varghese N."/>
            <person name="Submissions S."/>
        </authorList>
    </citation>
    <scope>NUCLEOTIDE SEQUENCE [LARGE SCALE GENOMIC DNA]</scope>
    <source>
        <strain evidence="3">DSM 17126</strain>
    </source>
</reference>
<protein>
    <submittedName>
        <fullName evidence="2">Uridine kinase</fullName>
    </submittedName>
</protein>
<dbReference type="Gene3D" id="3.40.50.300">
    <property type="entry name" value="P-loop containing nucleotide triphosphate hydrolases"/>
    <property type="match status" value="1"/>
</dbReference>
<dbReference type="Pfam" id="PF00485">
    <property type="entry name" value="PRK"/>
    <property type="match status" value="1"/>
</dbReference>
<dbReference type="InterPro" id="IPR027417">
    <property type="entry name" value="P-loop_NTPase"/>
</dbReference>
<dbReference type="PANTHER" id="PTHR10285">
    <property type="entry name" value="URIDINE KINASE"/>
    <property type="match status" value="1"/>
</dbReference>
<organism evidence="2 3">
    <name type="scientific">Chryseobacterium shigense</name>
    <dbReference type="NCBI Taxonomy" id="297244"/>
    <lineage>
        <taxon>Bacteria</taxon>
        <taxon>Pseudomonadati</taxon>
        <taxon>Bacteroidota</taxon>
        <taxon>Flavobacteriia</taxon>
        <taxon>Flavobacteriales</taxon>
        <taxon>Weeksellaceae</taxon>
        <taxon>Chryseobacterium group</taxon>
        <taxon>Chryseobacterium</taxon>
    </lineage>
</organism>